<dbReference type="Gene3D" id="3.30.160.280">
    <property type="match status" value="1"/>
</dbReference>
<dbReference type="Proteomes" id="UP000197468">
    <property type="component" value="Unassembled WGS sequence"/>
</dbReference>
<evidence type="ECO:0000256" key="1">
    <source>
        <dbReference type="SAM" id="MobiDB-lite"/>
    </source>
</evidence>
<feature type="region of interest" description="Disordered" evidence="1">
    <location>
        <begin position="149"/>
        <end position="191"/>
    </location>
</feature>
<evidence type="ECO:0000313" key="4">
    <source>
        <dbReference type="Proteomes" id="UP000197468"/>
    </source>
</evidence>
<feature type="compositionally biased region" description="Polar residues" evidence="1">
    <location>
        <begin position="478"/>
        <end position="489"/>
    </location>
</feature>
<feature type="compositionally biased region" description="Basic and acidic residues" evidence="1">
    <location>
        <begin position="169"/>
        <end position="189"/>
    </location>
</feature>
<gene>
    <name evidence="3" type="ORF">CDN99_22315</name>
</gene>
<name>A0A2D0AM19_9BURK</name>
<dbReference type="AlphaFoldDB" id="A0A2D0AM19"/>
<keyword evidence="2" id="KW-0732">Signal</keyword>
<keyword evidence="4" id="KW-1185">Reference proteome</keyword>
<reference evidence="3 4" key="1">
    <citation type="journal article" date="2008" name="Int. J. Syst. Evol. Microbiol.">
        <title>Description of Roseateles aquatilis sp. nov. and Roseateles terrae sp. nov., in the class Betaproteobacteria, and emended description of the genus Roseateles.</title>
        <authorList>
            <person name="Gomila M."/>
            <person name="Bowien B."/>
            <person name="Falsen E."/>
            <person name="Moore E.R."/>
            <person name="Lalucat J."/>
        </authorList>
    </citation>
    <scope>NUCLEOTIDE SEQUENCE [LARGE SCALE GENOMIC DNA]</scope>
    <source>
        <strain evidence="3 4">CCUG 48205</strain>
    </source>
</reference>
<evidence type="ECO:0000256" key="2">
    <source>
        <dbReference type="SAM" id="SignalP"/>
    </source>
</evidence>
<evidence type="ECO:0000313" key="3">
    <source>
        <dbReference type="EMBL" id="OWQ85277.1"/>
    </source>
</evidence>
<organism evidence="3 4">
    <name type="scientific">Roseateles aquatilis</name>
    <dbReference type="NCBI Taxonomy" id="431061"/>
    <lineage>
        <taxon>Bacteria</taxon>
        <taxon>Pseudomonadati</taxon>
        <taxon>Pseudomonadota</taxon>
        <taxon>Betaproteobacteria</taxon>
        <taxon>Burkholderiales</taxon>
        <taxon>Sphaerotilaceae</taxon>
        <taxon>Roseateles</taxon>
    </lineage>
</organism>
<accession>A0A2D0AM19</accession>
<feature type="signal peptide" evidence="2">
    <location>
        <begin position="1"/>
        <end position="44"/>
    </location>
</feature>
<protein>
    <recommendedName>
        <fullName evidence="5">Peptidase S1 domain-containing protein</fullName>
    </recommendedName>
</protein>
<evidence type="ECO:0008006" key="5">
    <source>
        <dbReference type="Google" id="ProtNLM"/>
    </source>
</evidence>
<feature type="region of interest" description="Disordered" evidence="1">
    <location>
        <begin position="452"/>
        <end position="489"/>
    </location>
</feature>
<comment type="caution">
    <text evidence="3">The sequence shown here is derived from an EMBL/GenBank/DDBJ whole genome shotgun (WGS) entry which is preliminary data.</text>
</comment>
<proteinExistence type="predicted"/>
<dbReference type="EMBL" id="NIOF01000013">
    <property type="protein sequence ID" value="OWQ85277.1"/>
    <property type="molecule type" value="Genomic_DNA"/>
</dbReference>
<feature type="chain" id="PRO_5012632609" description="Peptidase S1 domain-containing protein" evidence="2">
    <location>
        <begin position="45"/>
        <end position="489"/>
    </location>
</feature>
<sequence length="489" mass="52251">MEFRMIDLVSRPLPAIGRRFLATPRRTACWVAAALLSTSLAVSASTDARWPAPSARLYRIPAWALGDDSCSATLITPRVALTTYYCGGPAVLPGGSGRITFAQRSTGRSFEGRLVNDPQLQAAPPAGLLMIVFDQASEARAAVAAGRASPPAEAASQPLRSSGAPVASYRREARLLRDPTGARRDDRRAGTRVYAYGPRSVQWRSGTGPTVHLGYQLVAGDGQLQRVGAPADMPLTYRSLAYLRSSEPGRFLTTARPWASGDDLLGVATTLALGGRDAAAADEWLLPLVGSAADGITRHALPSPTPQRPTVEPPFVRADSGAGLMATRPRPSDEFYVPGALVGLSTAPGHLHIRLVRHWPDVHRVMLAEGLRDDAAHLARRVLALKTWEQGGRGVPGDVYGRRDAVTGEQRFYRLRALSADGTYWSLPDDDADNVWWESLGTALPTRHEVLNWRPPGAFPSTAPSMPATDSAEGPESAGTNESGHGVQS</sequence>